<sequence>MSVLFLSVLLVLFSGIFGAPGPFPQGEDPDGTKYKTAYKCEGDDIFIKCDVSGTIRVIRANYGRFSIAICNKHGYTDWSVNCMSPRTTRVFQNKCDGRMNCTMPVNSNVFGDPCPQTQKYVEVHYACIPKFQTTTTKKPLPPWFLENGASELWNNKISLEDQTSTSSLTPTTTENKKETDPTMLPAPLANDRRPIMVTHPSTPVRIPITTPRIITTSSASSTTTKDSSTTTVSTSSTTVAPTLEFDPYVESSEFPIIEQADSIEIINMDKDDLKNLCSSTESRNVVWPWTQKGDIAIVQCPHGATGLARWACVEDESDFGSEWAGIQPDMSDCKSIGMTDLEVRVREKESENTLAYSLAHLTASKDIYGGDLESSVTVLRTISNRINFLLKNDADSFYNGESYIQETFQNVIRSAGNLIARKHREAWNDVHRSRQMKIANSLIISLQENALLLAKVIDNPEFLEEISTNIMMALSVSRVNFNTNGTGYPLKSSSTNRVFEQWLQEDSIHIEHSTLLEHSDTNNLAKIVFFSYQDLDEILIHGEKNFLTTPYEERVLNSRIISATMVGYKFGQKTTSPGISVTLSHLVPNATNPVCVVWDYDLHTWSDDGCSVLETNTLEQKTVCRCNRFSNYGLMMTLPGKSSLYMNHDQSESSLSNNTILTLEIAIYVAATLSLIFICIIIFKYRMKIYKLLMKYDCFKDEKKSGLSGCPKSQSFYNGVNLMSSSSQQNVVPYKSTLSRFITDPSSGYSNGSIEPKSGTFKSYQLDSEDPMNATKQLRDVVYMSPQLSQLTNTLKAKKKHCNSDHFHHPSETQIHCESMKNDDTILPEKEVVFRAVSPHGHVYWEIDPKKEEESSDDVSRQSSNRYSDNRSLIREDDESGSSTPANVLVNPFAELSMISESLTNNSHITDTGRFNSLRYHSQQQPLSSSQHKISSSTFRRHGGNFDEVQRQVQIRDIRSIPASVKSNDYILAKIQNHMGRGGSVPNGQVFRENSKHRKV</sequence>
<accession>A0A0K2UC50</accession>
<evidence type="ECO:0000256" key="9">
    <source>
        <dbReference type="SAM" id="Phobius"/>
    </source>
</evidence>
<dbReference type="InterPro" id="IPR000922">
    <property type="entry name" value="Lectin_gal-bd_dom"/>
</dbReference>
<evidence type="ECO:0000259" key="13">
    <source>
        <dbReference type="PROSITE" id="PS50228"/>
    </source>
</evidence>
<evidence type="ECO:0000256" key="1">
    <source>
        <dbReference type="ARBA" id="ARBA00004370"/>
    </source>
</evidence>
<evidence type="ECO:0000256" key="7">
    <source>
        <dbReference type="ARBA" id="ARBA00023157"/>
    </source>
</evidence>
<evidence type="ECO:0000256" key="6">
    <source>
        <dbReference type="ARBA" id="ARBA00023136"/>
    </source>
</evidence>
<evidence type="ECO:0000256" key="3">
    <source>
        <dbReference type="ARBA" id="ARBA00022692"/>
    </source>
</evidence>
<dbReference type="Pfam" id="PF16489">
    <property type="entry name" value="GAIN"/>
    <property type="match status" value="1"/>
</dbReference>
<feature type="domain" description="G-protein coupled receptors family 2 profile 1" evidence="12">
    <location>
        <begin position="277"/>
        <end position="337"/>
    </location>
</feature>
<dbReference type="InterPro" id="IPR036445">
    <property type="entry name" value="GPCR_2_extracell_dom_sf"/>
</dbReference>
<evidence type="ECO:0000313" key="14">
    <source>
        <dbReference type="EMBL" id="CDW35276.1"/>
    </source>
</evidence>
<dbReference type="GO" id="GO:0016020">
    <property type="term" value="C:membrane"/>
    <property type="evidence" value="ECO:0007669"/>
    <property type="project" value="UniProtKB-SubCell"/>
</dbReference>
<dbReference type="InterPro" id="IPR001879">
    <property type="entry name" value="GPCR_2_extracellular_dom"/>
</dbReference>
<feature type="chain" id="PRO_5005488591" evidence="10">
    <location>
        <begin position="19"/>
        <end position="1000"/>
    </location>
</feature>
<dbReference type="Pfam" id="PF01825">
    <property type="entry name" value="GPS"/>
    <property type="match status" value="1"/>
</dbReference>
<evidence type="ECO:0000256" key="8">
    <source>
        <dbReference type="SAM" id="MobiDB-lite"/>
    </source>
</evidence>
<organism evidence="14">
    <name type="scientific">Lepeophtheirus salmonis</name>
    <name type="common">Salmon louse</name>
    <name type="synonym">Caligus salmonis</name>
    <dbReference type="NCBI Taxonomy" id="72036"/>
    <lineage>
        <taxon>Eukaryota</taxon>
        <taxon>Metazoa</taxon>
        <taxon>Ecdysozoa</taxon>
        <taxon>Arthropoda</taxon>
        <taxon>Crustacea</taxon>
        <taxon>Multicrustacea</taxon>
        <taxon>Hexanauplia</taxon>
        <taxon>Copepoda</taxon>
        <taxon>Siphonostomatoida</taxon>
        <taxon>Caligidae</taxon>
        <taxon>Lepeophtheirus</taxon>
    </lineage>
</organism>
<proteinExistence type="inferred from homology"/>
<keyword evidence="7" id="KW-1015">Disulfide bond</keyword>
<name>A0A0K2UC50_LEPSM</name>
<evidence type="ECO:0000256" key="5">
    <source>
        <dbReference type="ARBA" id="ARBA00022989"/>
    </source>
</evidence>
<dbReference type="Pfam" id="PF02140">
    <property type="entry name" value="SUEL_Lectin"/>
    <property type="match status" value="1"/>
</dbReference>
<feature type="region of interest" description="Disordered" evidence="8">
    <location>
        <begin position="160"/>
        <end position="188"/>
    </location>
</feature>
<comment type="subcellular location">
    <subcellularLocation>
        <location evidence="1">Membrane</location>
    </subcellularLocation>
</comment>
<keyword evidence="4" id="KW-0430">Lectin</keyword>
<dbReference type="PROSITE" id="PS50227">
    <property type="entry name" value="G_PROTEIN_RECEP_F2_3"/>
    <property type="match status" value="1"/>
</dbReference>
<keyword evidence="10" id="KW-0732">Signal</keyword>
<dbReference type="AlphaFoldDB" id="A0A0K2UC50"/>
<dbReference type="InterPro" id="IPR000203">
    <property type="entry name" value="GPS"/>
</dbReference>
<feature type="region of interest" description="Disordered" evidence="8">
    <location>
        <begin position="981"/>
        <end position="1000"/>
    </location>
</feature>
<dbReference type="FunFam" id="2.60.120.740:FF:000001">
    <property type="entry name" value="Adhesion G protein-coupled receptor L2"/>
    <property type="match status" value="1"/>
</dbReference>
<keyword evidence="5 9" id="KW-1133">Transmembrane helix</keyword>
<dbReference type="PROSITE" id="PS50221">
    <property type="entry name" value="GAIN_B"/>
    <property type="match status" value="1"/>
</dbReference>
<feature type="region of interest" description="Disordered" evidence="8">
    <location>
        <begin position="215"/>
        <end position="234"/>
    </location>
</feature>
<dbReference type="InterPro" id="IPR046338">
    <property type="entry name" value="GAIN_dom_sf"/>
</dbReference>
<comment type="similarity">
    <text evidence="2">Belongs to the G-protein coupled receptor 2 family. LN-TM7 subfamily.</text>
</comment>
<keyword evidence="3 9" id="KW-0812">Transmembrane</keyword>
<dbReference type="PANTHER" id="PTHR46780">
    <property type="entry name" value="PROTEIN EVA-1"/>
    <property type="match status" value="1"/>
</dbReference>
<protein>
    <submittedName>
        <fullName evidence="14">Uncharacterized protein</fullName>
    </submittedName>
</protein>
<feature type="compositionally biased region" description="Low complexity" evidence="8">
    <location>
        <begin position="163"/>
        <end position="173"/>
    </location>
</feature>
<dbReference type="PROSITE" id="PS50228">
    <property type="entry name" value="SUEL_LECTIN"/>
    <property type="match status" value="1"/>
</dbReference>
<keyword evidence="6 9" id="KW-0472">Membrane</keyword>
<reference evidence="14" key="1">
    <citation type="submission" date="2014-05" db="EMBL/GenBank/DDBJ databases">
        <authorList>
            <person name="Chronopoulou M."/>
        </authorList>
    </citation>
    <scope>NUCLEOTIDE SEQUENCE</scope>
    <source>
        <tissue evidence="14">Whole organism</tissue>
    </source>
</reference>
<feature type="region of interest" description="Disordered" evidence="8">
    <location>
        <begin position="847"/>
        <end position="887"/>
    </location>
</feature>
<dbReference type="Gene3D" id="2.60.220.50">
    <property type="match status" value="1"/>
</dbReference>
<dbReference type="Gene3D" id="1.25.40.610">
    <property type="match status" value="1"/>
</dbReference>
<dbReference type="SMART" id="SM00303">
    <property type="entry name" value="GPS"/>
    <property type="match status" value="1"/>
</dbReference>
<evidence type="ECO:0000256" key="4">
    <source>
        <dbReference type="ARBA" id="ARBA00022734"/>
    </source>
</evidence>
<dbReference type="OrthoDB" id="1100386at2759"/>
<dbReference type="InterPro" id="IPR043159">
    <property type="entry name" value="Lectin_gal-bd_sf"/>
</dbReference>
<feature type="domain" description="GAIN-B" evidence="11">
    <location>
        <begin position="472"/>
        <end position="642"/>
    </location>
</feature>
<dbReference type="EMBL" id="HACA01017915">
    <property type="protein sequence ID" value="CDW35276.1"/>
    <property type="molecule type" value="Transcribed_RNA"/>
</dbReference>
<dbReference type="InterPro" id="IPR032471">
    <property type="entry name" value="AGRL2-4_GAIN_subdom_A"/>
</dbReference>
<dbReference type="Gene3D" id="4.10.1240.10">
    <property type="entry name" value="GPCR, family 2, extracellular hormone receptor domain"/>
    <property type="match status" value="1"/>
</dbReference>
<feature type="domain" description="SUEL-type lectin" evidence="13">
    <location>
        <begin position="39"/>
        <end position="128"/>
    </location>
</feature>
<evidence type="ECO:0000256" key="10">
    <source>
        <dbReference type="SAM" id="SignalP"/>
    </source>
</evidence>
<feature type="signal peptide" evidence="10">
    <location>
        <begin position="1"/>
        <end position="18"/>
    </location>
</feature>
<evidence type="ECO:0000259" key="12">
    <source>
        <dbReference type="PROSITE" id="PS50227"/>
    </source>
</evidence>
<dbReference type="CDD" id="cd22830">
    <property type="entry name" value="Gal_Rha_Lectin_dCirl"/>
    <property type="match status" value="1"/>
</dbReference>
<dbReference type="GO" id="GO:0004930">
    <property type="term" value="F:G protein-coupled receptor activity"/>
    <property type="evidence" value="ECO:0007669"/>
    <property type="project" value="InterPro"/>
</dbReference>
<evidence type="ECO:0000256" key="2">
    <source>
        <dbReference type="ARBA" id="ARBA00010933"/>
    </source>
</evidence>
<dbReference type="InterPro" id="IPR057244">
    <property type="entry name" value="GAIN_B"/>
</dbReference>
<dbReference type="Gene3D" id="2.60.120.740">
    <property type="match status" value="1"/>
</dbReference>
<feature type="transmembrane region" description="Helical" evidence="9">
    <location>
        <begin position="665"/>
        <end position="685"/>
    </location>
</feature>
<dbReference type="GO" id="GO:0030246">
    <property type="term" value="F:carbohydrate binding"/>
    <property type="evidence" value="ECO:0007669"/>
    <property type="project" value="UniProtKB-KW"/>
</dbReference>
<evidence type="ECO:0000259" key="11">
    <source>
        <dbReference type="PROSITE" id="PS50221"/>
    </source>
</evidence>